<dbReference type="EMBL" id="LT598653">
    <property type="protein sequence ID" value="SBV31642.1"/>
    <property type="molecule type" value="Genomic_DNA"/>
</dbReference>
<dbReference type="PANTHER" id="PTHR46797">
    <property type="entry name" value="HTH-TYPE TRANSCRIPTIONAL REGULATOR"/>
    <property type="match status" value="1"/>
</dbReference>
<keyword evidence="1" id="KW-0238">DNA-binding</keyword>
<accession>A0A1Y5PNK7</accession>
<dbReference type="GO" id="GO:0003700">
    <property type="term" value="F:DNA-binding transcription factor activity"/>
    <property type="evidence" value="ECO:0007669"/>
    <property type="project" value="TreeGrafter"/>
</dbReference>
<dbReference type="InterPro" id="IPR050807">
    <property type="entry name" value="TransReg_Diox_bact_type"/>
</dbReference>
<dbReference type="AlphaFoldDB" id="A0A1Y5PNK7"/>
<dbReference type="PROSITE" id="PS50943">
    <property type="entry name" value="HTH_CROC1"/>
    <property type="match status" value="1"/>
</dbReference>
<dbReference type="RefSeq" id="WP_295323362.1">
    <property type="nucleotide sequence ID" value="NZ_LT598653.1"/>
</dbReference>
<evidence type="ECO:0000313" key="3">
    <source>
        <dbReference type="EMBL" id="SBV31642.1"/>
    </source>
</evidence>
<dbReference type="SUPFAM" id="SSF141371">
    <property type="entry name" value="PilZ domain-like"/>
    <property type="match status" value="1"/>
</dbReference>
<dbReference type="GO" id="GO:0035438">
    <property type="term" value="F:cyclic-di-GMP binding"/>
    <property type="evidence" value="ECO:0007669"/>
    <property type="project" value="InterPro"/>
</dbReference>
<reference evidence="3" key="1">
    <citation type="submission" date="2016-03" db="EMBL/GenBank/DDBJ databases">
        <authorList>
            <person name="Ploux O."/>
        </authorList>
    </citation>
    <scope>NUCLEOTIDE SEQUENCE</scope>
    <source>
        <strain evidence="3">UC10</strain>
    </source>
</reference>
<dbReference type="InterPro" id="IPR010982">
    <property type="entry name" value="Lambda_DNA-bd_dom_sf"/>
</dbReference>
<dbReference type="KEGG" id="sphu:SPPYR_0522"/>
<evidence type="ECO:0000256" key="1">
    <source>
        <dbReference type="ARBA" id="ARBA00023125"/>
    </source>
</evidence>
<protein>
    <submittedName>
        <fullName evidence="3">Helix-turn-helix domain protein</fullName>
    </submittedName>
</protein>
<dbReference type="InterPro" id="IPR001387">
    <property type="entry name" value="Cro/C1-type_HTH"/>
</dbReference>
<gene>
    <name evidence="3" type="ORF">SPPYR_0522</name>
</gene>
<dbReference type="GO" id="GO:0005829">
    <property type="term" value="C:cytosol"/>
    <property type="evidence" value="ECO:0007669"/>
    <property type="project" value="TreeGrafter"/>
</dbReference>
<dbReference type="Pfam" id="PF13560">
    <property type="entry name" value="HTH_31"/>
    <property type="match status" value="1"/>
</dbReference>
<dbReference type="Pfam" id="PF07238">
    <property type="entry name" value="PilZ"/>
    <property type="match status" value="1"/>
</dbReference>
<proteinExistence type="predicted"/>
<dbReference type="InterPro" id="IPR009875">
    <property type="entry name" value="PilZ_domain"/>
</dbReference>
<dbReference type="CDD" id="cd00093">
    <property type="entry name" value="HTH_XRE"/>
    <property type="match status" value="1"/>
</dbReference>
<dbReference type="SUPFAM" id="SSF47413">
    <property type="entry name" value="lambda repressor-like DNA-binding domains"/>
    <property type="match status" value="1"/>
</dbReference>
<dbReference type="GO" id="GO:0003677">
    <property type="term" value="F:DNA binding"/>
    <property type="evidence" value="ECO:0007669"/>
    <property type="project" value="UniProtKB-KW"/>
</dbReference>
<dbReference type="Gene3D" id="1.10.260.40">
    <property type="entry name" value="lambda repressor-like DNA-binding domains"/>
    <property type="match status" value="1"/>
</dbReference>
<organism evidence="3">
    <name type="scientific">uncultured Sphingopyxis sp</name>
    <dbReference type="NCBI Taxonomy" id="310581"/>
    <lineage>
        <taxon>Bacteria</taxon>
        <taxon>Pseudomonadati</taxon>
        <taxon>Pseudomonadota</taxon>
        <taxon>Alphaproteobacteria</taxon>
        <taxon>Sphingomonadales</taxon>
        <taxon>Sphingomonadaceae</taxon>
        <taxon>Sphingopyxis</taxon>
        <taxon>environmental samples</taxon>
    </lineage>
</organism>
<name>A0A1Y5PNK7_9SPHN</name>
<feature type="domain" description="HTH cro/C1-type" evidence="2">
    <location>
        <begin position="128"/>
        <end position="182"/>
    </location>
</feature>
<evidence type="ECO:0000259" key="2">
    <source>
        <dbReference type="PROSITE" id="PS50943"/>
    </source>
</evidence>
<sequence>MPIHAMIEQEEPADGARGAPRMHMRLETSGSLGDHQGTMVVIHNLSATGMLIETASDLDIGQRITVSLPEAPGCTATIVWRSEALAGCRFDRPLSRAALSAAQLRNPLPRDVDPADAEADGEMLADRLRRLRQERGLSRAELSNRTGFSKPSIWAWESGKTMPRRSNLIALADVFGISERELLAGESSGASTDASTTARRLQALIETSREGIAMLAGVEPDRVRITIEY</sequence>
<dbReference type="SMART" id="SM00530">
    <property type="entry name" value="HTH_XRE"/>
    <property type="match status" value="1"/>
</dbReference>
<dbReference type="Gene3D" id="2.40.10.220">
    <property type="entry name" value="predicted glycosyltransferase like domains"/>
    <property type="match status" value="1"/>
</dbReference>
<dbReference type="PANTHER" id="PTHR46797:SF1">
    <property type="entry name" value="METHYLPHOSPHONATE SYNTHASE"/>
    <property type="match status" value="1"/>
</dbReference>